<gene>
    <name evidence="4" type="ORF">ABC974_13950</name>
</gene>
<dbReference type="CDD" id="cd00118">
    <property type="entry name" value="LysM"/>
    <property type="match status" value="2"/>
</dbReference>
<dbReference type="Pfam" id="PF01476">
    <property type="entry name" value="LysM"/>
    <property type="match status" value="2"/>
</dbReference>
<dbReference type="InterPro" id="IPR011055">
    <property type="entry name" value="Dup_hybrid_motif"/>
</dbReference>
<dbReference type="CDD" id="cd12797">
    <property type="entry name" value="M23_peptidase"/>
    <property type="match status" value="1"/>
</dbReference>
<proteinExistence type="inferred from homology"/>
<keyword evidence="4" id="KW-0378">Hydrolase</keyword>
<evidence type="ECO:0000259" key="3">
    <source>
        <dbReference type="PROSITE" id="PS51782"/>
    </source>
</evidence>
<name>A0ABU9Y4K8_9SPHN</name>
<dbReference type="SUPFAM" id="SSF54106">
    <property type="entry name" value="LysM domain"/>
    <property type="match status" value="1"/>
</dbReference>
<dbReference type="PANTHER" id="PTHR21666:SF263">
    <property type="entry name" value="MUREIN HYDROLASE ACTIVATOR NLPD"/>
    <property type="match status" value="1"/>
</dbReference>
<dbReference type="GO" id="GO:0016787">
    <property type="term" value="F:hydrolase activity"/>
    <property type="evidence" value="ECO:0007669"/>
    <property type="project" value="UniProtKB-KW"/>
</dbReference>
<sequence length="359" mass="38323">MPLIALALLGGCIPRMEPPTGYESPQQYEPPRYEAPRQDTRQEAGQPDYQRQRLDDGVRNRPAPPPAWIARPVSPDAQSIRASSYIVQPGDTLRAIADRTGSGSEAIARANGLERPFIVRPGQRLSIPAGRYHLVRAGQTGIAIARAYGVDWSRIIAANDLDAPYTLRVGMRILIPGGPVTAAERAATFHLDIDDILTGGEPALTVNQRPTRATGAPNRPLSPMAALAEPARLKGAFAWPVRGNVIAHFGPGASGEKFNGIKIAVPLDTPILASADGVVAYAGTEVANLGGLVILKHGDGWTSVYGHASQLLVQRGQSVRKGQTIAMSGDSGLADRPELHFEIRKGRTPVDPLGQLPKR</sequence>
<evidence type="ECO:0000313" key="5">
    <source>
        <dbReference type="Proteomes" id="UP001419910"/>
    </source>
</evidence>
<reference evidence="4 5" key="1">
    <citation type="submission" date="2024-05" db="EMBL/GenBank/DDBJ databases">
        <authorList>
            <person name="Liu Q."/>
            <person name="Xin Y.-H."/>
        </authorList>
    </citation>
    <scope>NUCLEOTIDE SEQUENCE [LARGE SCALE GENOMIC DNA]</scope>
    <source>
        <strain evidence="4 5">CGMCC 1.10181</strain>
    </source>
</reference>
<feature type="domain" description="LysM" evidence="3">
    <location>
        <begin position="83"/>
        <end position="127"/>
    </location>
</feature>
<dbReference type="InterPro" id="IPR016047">
    <property type="entry name" value="M23ase_b-sheet_dom"/>
</dbReference>
<dbReference type="InterPro" id="IPR036779">
    <property type="entry name" value="LysM_dom_sf"/>
</dbReference>
<dbReference type="SUPFAM" id="SSF51261">
    <property type="entry name" value="Duplicated hybrid motif"/>
    <property type="match status" value="1"/>
</dbReference>
<comment type="similarity">
    <text evidence="1">Belongs to the E.coli NlpD/Haemophilus LppB family.</text>
</comment>
<dbReference type="EMBL" id="JBDIME010000011">
    <property type="protein sequence ID" value="MEN2790738.1"/>
    <property type="molecule type" value="Genomic_DNA"/>
</dbReference>
<dbReference type="PROSITE" id="PS51782">
    <property type="entry name" value="LYSM"/>
    <property type="match status" value="2"/>
</dbReference>
<protein>
    <submittedName>
        <fullName evidence="4">M23 family metallopeptidase</fullName>
        <ecNumber evidence="4">3.4.24.-</ecNumber>
    </submittedName>
</protein>
<dbReference type="SMART" id="SM00257">
    <property type="entry name" value="LysM"/>
    <property type="match status" value="2"/>
</dbReference>
<accession>A0ABU9Y4K8</accession>
<dbReference type="Proteomes" id="UP001419910">
    <property type="component" value="Unassembled WGS sequence"/>
</dbReference>
<dbReference type="EC" id="3.4.24.-" evidence="4"/>
<feature type="compositionally biased region" description="Basic and acidic residues" evidence="2">
    <location>
        <begin position="50"/>
        <end position="59"/>
    </location>
</feature>
<organism evidence="4 5">
    <name type="scientific">Sphingomonas oligophenolica</name>
    <dbReference type="NCBI Taxonomy" id="301154"/>
    <lineage>
        <taxon>Bacteria</taxon>
        <taxon>Pseudomonadati</taxon>
        <taxon>Pseudomonadota</taxon>
        <taxon>Alphaproteobacteria</taxon>
        <taxon>Sphingomonadales</taxon>
        <taxon>Sphingomonadaceae</taxon>
        <taxon>Sphingomonas</taxon>
    </lineage>
</organism>
<comment type="caution">
    <text evidence="4">The sequence shown here is derived from an EMBL/GenBank/DDBJ whole genome shotgun (WGS) entry which is preliminary data.</text>
</comment>
<dbReference type="Gene3D" id="2.70.70.10">
    <property type="entry name" value="Glucose Permease (Domain IIA)"/>
    <property type="match status" value="1"/>
</dbReference>
<dbReference type="InterPro" id="IPR050570">
    <property type="entry name" value="Cell_wall_metabolism_enzyme"/>
</dbReference>
<dbReference type="Pfam" id="PF01551">
    <property type="entry name" value="Peptidase_M23"/>
    <property type="match status" value="1"/>
</dbReference>
<feature type="compositionally biased region" description="Basic and acidic residues" evidence="2">
    <location>
        <begin position="31"/>
        <end position="42"/>
    </location>
</feature>
<dbReference type="InterPro" id="IPR018392">
    <property type="entry name" value="LysM"/>
</dbReference>
<dbReference type="RefSeq" id="WP_343890097.1">
    <property type="nucleotide sequence ID" value="NZ_BAAAEH010000028.1"/>
</dbReference>
<feature type="domain" description="LysM" evidence="3">
    <location>
        <begin position="131"/>
        <end position="175"/>
    </location>
</feature>
<keyword evidence="5" id="KW-1185">Reference proteome</keyword>
<dbReference type="Gene3D" id="3.10.350.10">
    <property type="entry name" value="LysM domain"/>
    <property type="match status" value="2"/>
</dbReference>
<dbReference type="PANTHER" id="PTHR21666">
    <property type="entry name" value="PEPTIDASE-RELATED"/>
    <property type="match status" value="1"/>
</dbReference>
<evidence type="ECO:0000256" key="1">
    <source>
        <dbReference type="ARBA" id="ARBA00038420"/>
    </source>
</evidence>
<feature type="region of interest" description="Disordered" evidence="2">
    <location>
        <begin position="14"/>
        <end position="66"/>
    </location>
</feature>
<evidence type="ECO:0000256" key="2">
    <source>
        <dbReference type="SAM" id="MobiDB-lite"/>
    </source>
</evidence>
<evidence type="ECO:0000313" key="4">
    <source>
        <dbReference type="EMBL" id="MEN2790738.1"/>
    </source>
</evidence>